<feature type="region of interest" description="Disordered" evidence="1">
    <location>
        <begin position="362"/>
        <end position="493"/>
    </location>
</feature>
<feature type="region of interest" description="Disordered" evidence="1">
    <location>
        <begin position="540"/>
        <end position="587"/>
    </location>
</feature>
<evidence type="ECO:0000256" key="1">
    <source>
        <dbReference type="SAM" id="MobiDB-lite"/>
    </source>
</evidence>
<dbReference type="Proteomes" id="UP000628854">
    <property type="component" value="Unassembled WGS sequence"/>
</dbReference>
<feature type="compositionally biased region" description="Acidic residues" evidence="1">
    <location>
        <begin position="206"/>
        <end position="217"/>
    </location>
</feature>
<name>A0ABQ1JE45_9PROT</name>
<feature type="compositionally biased region" description="Low complexity" evidence="1">
    <location>
        <begin position="559"/>
        <end position="575"/>
    </location>
</feature>
<comment type="caution">
    <text evidence="2">The sequence shown here is derived from an EMBL/GenBank/DDBJ whole genome shotgun (WGS) entry which is preliminary data.</text>
</comment>
<feature type="compositionally biased region" description="Acidic residues" evidence="1">
    <location>
        <begin position="307"/>
        <end position="318"/>
    </location>
</feature>
<feature type="compositionally biased region" description="Polar residues" evidence="1">
    <location>
        <begin position="446"/>
        <end position="458"/>
    </location>
</feature>
<feature type="compositionally biased region" description="Acidic residues" evidence="1">
    <location>
        <begin position="238"/>
        <end position="249"/>
    </location>
</feature>
<reference evidence="3" key="1">
    <citation type="journal article" date="2019" name="Int. J. Syst. Evol. Microbiol.">
        <title>The Global Catalogue of Microorganisms (GCM) 10K type strain sequencing project: providing services to taxonomists for standard genome sequencing and annotation.</title>
        <authorList>
            <consortium name="The Broad Institute Genomics Platform"/>
            <consortium name="The Broad Institute Genome Sequencing Center for Infectious Disease"/>
            <person name="Wu L."/>
            <person name="Ma J."/>
        </authorList>
    </citation>
    <scope>NUCLEOTIDE SEQUENCE [LARGE SCALE GENOMIC DNA]</scope>
    <source>
        <strain evidence="3">CGMCC 1.15928</strain>
    </source>
</reference>
<feature type="compositionally biased region" description="Acidic residues" evidence="1">
    <location>
        <begin position="122"/>
        <end position="133"/>
    </location>
</feature>
<dbReference type="RefSeq" id="WP_084391477.1">
    <property type="nucleotide sequence ID" value="NZ_BMKF01000001.1"/>
</dbReference>
<feature type="region of interest" description="Disordered" evidence="1">
    <location>
        <begin position="104"/>
        <end position="217"/>
    </location>
</feature>
<proteinExistence type="predicted"/>
<keyword evidence="3" id="KW-1185">Reference proteome</keyword>
<protein>
    <submittedName>
        <fullName evidence="2">Uncharacterized protein</fullName>
    </submittedName>
</protein>
<feature type="compositionally biased region" description="Acidic residues" evidence="1">
    <location>
        <begin position="270"/>
        <end position="280"/>
    </location>
</feature>
<feature type="compositionally biased region" description="Low complexity" evidence="1">
    <location>
        <begin position="319"/>
        <end position="328"/>
    </location>
</feature>
<feature type="compositionally biased region" description="Acidic residues" evidence="1">
    <location>
        <begin position="290"/>
        <end position="299"/>
    </location>
</feature>
<feature type="region of interest" description="Disordered" evidence="1">
    <location>
        <begin position="233"/>
        <end position="350"/>
    </location>
</feature>
<dbReference type="EMBL" id="BMKF01000001">
    <property type="protein sequence ID" value="GGB64166.1"/>
    <property type="molecule type" value="Genomic_DNA"/>
</dbReference>
<organism evidence="2 3">
    <name type="scientific">Henriciella pelagia</name>
    <dbReference type="NCBI Taxonomy" id="1977912"/>
    <lineage>
        <taxon>Bacteria</taxon>
        <taxon>Pseudomonadati</taxon>
        <taxon>Pseudomonadota</taxon>
        <taxon>Alphaproteobacteria</taxon>
        <taxon>Hyphomonadales</taxon>
        <taxon>Hyphomonadaceae</taxon>
        <taxon>Henriciella</taxon>
    </lineage>
</organism>
<evidence type="ECO:0000313" key="3">
    <source>
        <dbReference type="Proteomes" id="UP000628854"/>
    </source>
</evidence>
<accession>A0ABQ1JE45</accession>
<gene>
    <name evidence="2" type="ORF">GCM10011503_11200</name>
</gene>
<evidence type="ECO:0000313" key="2">
    <source>
        <dbReference type="EMBL" id="GGB64166.1"/>
    </source>
</evidence>
<sequence length="587" mass="60520">MLHASTQKLIDRLAAMTAQKKIDWIEKDSGEVLYATEGYVVRLTAEPPRVLLTTESGKSLEDATSTLLNSAPHADGGTYGDLVASIARDACREARGTEEAINTLLAGLSDESDTEITAGEDGTAEDTPAEEADPVTAAEDLPGSLEDSGDDTELLSGDGFGESQHTADAPEAPTPSQELTDESVPEAAVFSEADDTDAAETIEASDAVETEPEDDVEGAVARLADEVNNASEAAMETVAEEAETVEGETESPQFTVPAFSVMPDSGETFAVDDDASDETVDTLAQSDLPATEDAEEELMGDLADAPAEAEAEPAETEEPAAPAIAAVEDAADEVSSEPAEPAPAETNVRYVPFGAGVTQAVGADISEEQAPIEESVSSELGAAASDMSMPVEAQADALADTDLGETGVTGTDVEVPGQPSEPVAAPETPVSIAASDIEPTPEDETPSSQPTGVMSISGFSAGLGFGAKATGFTPQPPRPAEPSQPAETVTRAPVVIDATDDYPEHISDTASEIQPEVSPLEFAATDEDDETLVDAAASAEDVDAVAPREAADEQVQAQDPTSGSPEPDSGDDSPTIVRPKTRFNPWT</sequence>